<dbReference type="OrthoDB" id="10054429at2759"/>
<feature type="transmembrane region" description="Helical" evidence="6">
    <location>
        <begin position="408"/>
        <end position="430"/>
    </location>
</feature>
<evidence type="ECO:0000256" key="4">
    <source>
        <dbReference type="ARBA" id="ARBA00022989"/>
    </source>
</evidence>
<proteinExistence type="predicted"/>
<accession>A0A194XAD8</accession>
<dbReference type="Proteomes" id="UP000070700">
    <property type="component" value="Unassembled WGS sequence"/>
</dbReference>
<keyword evidence="5 6" id="KW-0472">Membrane</keyword>
<feature type="transmembrane region" description="Helical" evidence="6">
    <location>
        <begin position="278"/>
        <end position="300"/>
    </location>
</feature>
<feature type="transmembrane region" description="Helical" evidence="6">
    <location>
        <begin position="80"/>
        <end position="103"/>
    </location>
</feature>
<feature type="transmembrane region" description="Helical" evidence="6">
    <location>
        <begin position="342"/>
        <end position="360"/>
    </location>
</feature>
<dbReference type="PANTHER" id="PTHR45649">
    <property type="entry name" value="AMINO-ACID PERMEASE BAT1"/>
    <property type="match status" value="1"/>
</dbReference>
<evidence type="ECO:0000256" key="6">
    <source>
        <dbReference type="SAM" id="Phobius"/>
    </source>
</evidence>
<organism evidence="7 8">
    <name type="scientific">Mollisia scopiformis</name>
    <name type="common">Conifer needle endophyte fungus</name>
    <name type="synonym">Phialocephala scopiformis</name>
    <dbReference type="NCBI Taxonomy" id="149040"/>
    <lineage>
        <taxon>Eukaryota</taxon>
        <taxon>Fungi</taxon>
        <taxon>Dikarya</taxon>
        <taxon>Ascomycota</taxon>
        <taxon>Pezizomycotina</taxon>
        <taxon>Leotiomycetes</taxon>
        <taxon>Helotiales</taxon>
        <taxon>Mollisiaceae</taxon>
        <taxon>Mollisia</taxon>
    </lineage>
</organism>
<dbReference type="Gene3D" id="1.20.1740.10">
    <property type="entry name" value="Amino acid/polyamine transporter I"/>
    <property type="match status" value="1"/>
</dbReference>
<keyword evidence="8" id="KW-1185">Reference proteome</keyword>
<feature type="transmembrane region" description="Helical" evidence="6">
    <location>
        <begin position="312"/>
        <end position="336"/>
    </location>
</feature>
<sequence length="515" mass="56740">MAEKLPEKIEYVQTVADPLAAGEIKDDLLLEAMGYEQHMKRGFSMWSLTAFCLTGLGLLPSLGGTLWFSLGYLGLLPMTWGWLIATIFIHTMVFSLAELGSAYPTAGGLYYWTYLLAPKGIKAISCWITAWSMVISAVLGAASMFMTQAQMLESFVIMFNPDWYPTDWQTYLIYLAHIILCGLVMCAPSKTLGQISTVFAWVGTIAFFIILIVLPIKTPQHTTAKQIFTEAYNQTGWSNKGLVFLFTFLTPSWCISGYDSTVHLAEETSNAAWVVPNAMWISTLSLSILGYIFNVVLAYCSFDIDAIIGSSLGQPLGAILVSACGNGALTKVLWAATVISNFGVIFVMTTSSSRIIFAYARDGALPFQRWMSHVNRVTKTPINATVALCISVSLVGLISLGSSTALNAFFAGSSLAGAIAYLMPVLMRCINENNPDYHPGVFSMGKWSKPVRWIAVIWAIFMLPIFSFPTTPNPTAKTFKWTVPIYIGIMCIIVPWYFFRARKWFFGPAGLVEGH</sequence>
<feature type="transmembrane region" description="Helical" evidence="6">
    <location>
        <begin position="168"/>
        <end position="186"/>
    </location>
</feature>
<evidence type="ECO:0000256" key="3">
    <source>
        <dbReference type="ARBA" id="ARBA00022692"/>
    </source>
</evidence>
<feature type="transmembrane region" description="Helical" evidence="6">
    <location>
        <begin position="43"/>
        <end position="68"/>
    </location>
</feature>
<evidence type="ECO:0000256" key="5">
    <source>
        <dbReference type="ARBA" id="ARBA00023136"/>
    </source>
</evidence>
<evidence type="ECO:0000313" key="8">
    <source>
        <dbReference type="Proteomes" id="UP000070700"/>
    </source>
</evidence>
<dbReference type="EMBL" id="KQ947415">
    <property type="protein sequence ID" value="KUJ17104.1"/>
    <property type="molecule type" value="Genomic_DNA"/>
</dbReference>
<reference evidence="7 8" key="1">
    <citation type="submission" date="2015-10" db="EMBL/GenBank/DDBJ databases">
        <title>Full genome of DAOMC 229536 Phialocephala scopiformis, a fungal endophyte of spruce producing the potent anti-insectan compound rugulosin.</title>
        <authorList>
            <consortium name="DOE Joint Genome Institute"/>
            <person name="Walker A.K."/>
            <person name="Frasz S.L."/>
            <person name="Seifert K.A."/>
            <person name="Miller J.D."/>
            <person name="Mondo S.J."/>
            <person name="Labutti K."/>
            <person name="Lipzen A."/>
            <person name="Dockter R."/>
            <person name="Kennedy M."/>
            <person name="Grigoriev I.V."/>
            <person name="Spatafora J.W."/>
        </authorList>
    </citation>
    <scope>NUCLEOTIDE SEQUENCE [LARGE SCALE GENOMIC DNA]</scope>
    <source>
        <strain evidence="7 8">CBS 120377</strain>
    </source>
</reference>
<name>A0A194XAD8_MOLSC</name>
<feature type="transmembrane region" description="Helical" evidence="6">
    <location>
        <begin position="481"/>
        <end position="499"/>
    </location>
</feature>
<feature type="transmembrane region" description="Helical" evidence="6">
    <location>
        <begin position="381"/>
        <end position="402"/>
    </location>
</feature>
<keyword evidence="4 6" id="KW-1133">Transmembrane helix</keyword>
<keyword evidence="2" id="KW-0813">Transport</keyword>
<feature type="transmembrane region" description="Helical" evidence="6">
    <location>
        <begin position="124"/>
        <end position="148"/>
    </location>
</feature>
<dbReference type="PIRSF" id="PIRSF006060">
    <property type="entry name" value="AA_transporter"/>
    <property type="match status" value="1"/>
</dbReference>
<dbReference type="RefSeq" id="XP_018071459.1">
    <property type="nucleotide sequence ID" value="XM_018209325.1"/>
</dbReference>
<feature type="transmembrane region" description="Helical" evidence="6">
    <location>
        <begin position="198"/>
        <end position="216"/>
    </location>
</feature>
<feature type="transmembrane region" description="Helical" evidence="6">
    <location>
        <begin position="451"/>
        <end position="469"/>
    </location>
</feature>
<dbReference type="KEGG" id="psco:LY89DRAFT_585544"/>
<dbReference type="PANTHER" id="PTHR45649:SF29">
    <property type="entry name" value="AMINO ACID TRANSPORTER (EUROFUNG)"/>
    <property type="match status" value="1"/>
</dbReference>
<dbReference type="GO" id="GO:0022857">
    <property type="term" value="F:transmembrane transporter activity"/>
    <property type="evidence" value="ECO:0007669"/>
    <property type="project" value="InterPro"/>
</dbReference>
<comment type="subcellular location">
    <subcellularLocation>
        <location evidence="1">Membrane</location>
        <topology evidence="1">Multi-pass membrane protein</topology>
    </subcellularLocation>
</comment>
<keyword evidence="3 6" id="KW-0812">Transmembrane</keyword>
<gene>
    <name evidence="7" type="ORF">LY89DRAFT_585544</name>
</gene>
<dbReference type="GeneID" id="28819051"/>
<dbReference type="AlphaFoldDB" id="A0A194XAD8"/>
<dbReference type="InterPro" id="IPR002293">
    <property type="entry name" value="AA/rel_permease1"/>
</dbReference>
<evidence type="ECO:0000256" key="1">
    <source>
        <dbReference type="ARBA" id="ARBA00004141"/>
    </source>
</evidence>
<evidence type="ECO:0000313" key="7">
    <source>
        <dbReference type="EMBL" id="KUJ17104.1"/>
    </source>
</evidence>
<dbReference type="InParanoid" id="A0A194XAD8"/>
<evidence type="ECO:0000256" key="2">
    <source>
        <dbReference type="ARBA" id="ARBA00022448"/>
    </source>
</evidence>
<dbReference type="Pfam" id="PF13520">
    <property type="entry name" value="AA_permease_2"/>
    <property type="match status" value="1"/>
</dbReference>
<dbReference type="GO" id="GO:0016020">
    <property type="term" value="C:membrane"/>
    <property type="evidence" value="ECO:0007669"/>
    <property type="project" value="UniProtKB-SubCell"/>
</dbReference>
<protein>
    <submittedName>
        <fullName evidence="7">Amino acid permease</fullName>
    </submittedName>
</protein>